<name>M6UKE9_9LEPT</name>
<evidence type="ECO:0008006" key="3">
    <source>
        <dbReference type="Google" id="ProtNLM"/>
    </source>
</evidence>
<proteinExistence type="predicted"/>
<dbReference type="NCBIfam" id="TIGR04422">
    <property type="entry name" value="PLP_IMCC1989"/>
    <property type="match status" value="1"/>
</dbReference>
<gene>
    <name evidence="1" type="ORF">LEP1GSC186_2504</name>
</gene>
<evidence type="ECO:0000313" key="2">
    <source>
        <dbReference type="Proteomes" id="UP000012153"/>
    </source>
</evidence>
<protein>
    <recommendedName>
        <fullName evidence="3">DegT/DnrJ/EryC1/StrS aminotransferase family protein</fullName>
    </recommendedName>
</protein>
<dbReference type="InterPro" id="IPR015424">
    <property type="entry name" value="PyrdxlP-dep_Trfase"/>
</dbReference>
<sequence length="293" mass="33497">MLGELFPSGYPVLCSSGRSGIGLALEFLNLKRNDFLGVFPFASHCVLDAISRYTTPLTGKDCRNVNNRIVYHQWGYVQEFNLPKGTIEDCVDTLCIPGARLFLSGGSFEIWSFPKILGTSSGAVLWCKDGEAAKQIRENRDNRKFFPLLQWLLKLLSNYFPIFLGYWQGIEAINGRLSFLQTGELFYNIRNWNRFVEDKLKKIELTKVLLPPWLHLSVDRLPSIIPVELMIDQKKMNEWGITTGIRNFIHEHENGQEYIQVLPLPIHIDVPCNLLKKIVNEITLIKAGAKNEN</sequence>
<accession>M6UKE9</accession>
<comment type="caution">
    <text evidence="1">The sequence shown here is derived from an EMBL/GenBank/DDBJ whole genome shotgun (WGS) entry which is preliminary data.</text>
</comment>
<dbReference type="SUPFAM" id="SSF53383">
    <property type="entry name" value="PLP-dependent transferases"/>
    <property type="match status" value="1"/>
</dbReference>
<reference evidence="1 2" key="1">
    <citation type="submission" date="2013-01" db="EMBL/GenBank/DDBJ databases">
        <authorList>
            <person name="Harkins D.M."/>
            <person name="Durkin A.S."/>
            <person name="Brinkac L.M."/>
            <person name="Haft D.H."/>
            <person name="Selengut J.D."/>
            <person name="Sanka R."/>
            <person name="DePew J."/>
            <person name="Purushe J."/>
            <person name="Matthias M.A."/>
            <person name="Vinetz J.M."/>
            <person name="Sutton G.G."/>
            <person name="Nierman W.C."/>
            <person name="Fouts D.E."/>
        </authorList>
    </citation>
    <scope>NUCLEOTIDE SEQUENCE [LARGE SCALE GENOMIC DNA]</scope>
    <source>
        <strain evidence="1 2">ZUN142</strain>
    </source>
</reference>
<evidence type="ECO:0000313" key="1">
    <source>
        <dbReference type="EMBL" id="EMO43301.1"/>
    </source>
</evidence>
<dbReference type="InterPro" id="IPR030954">
    <property type="entry name" value="PLP_IMCC1989"/>
</dbReference>
<organism evidence="1 2">
    <name type="scientific">Leptospira noguchii serovar Autumnalis str. ZUN142</name>
    <dbReference type="NCBI Taxonomy" id="1085540"/>
    <lineage>
        <taxon>Bacteria</taxon>
        <taxon>Pseudomonadati</taxon>
        <taxon>Spirochaetota</taxon>
        <taxon>Spirochaetia</taxon>
        <taxon>Leptospirales</taxon>
        <taxon>Leptospiraceae</taxon>
        <taxon>Leptospira</taxon>
    </lineage>
</organism>
<dbReference type="Proteomes" id="UP000012153">
    <property type="component" value="Unassembled WGS sequence"/>
</dbReference>
<dbReference type="EMBL" id="AHOP02000001">
    <property type="protein sequence ID" value="EMO43301.1"/>
    <property type="molecule type" value="Genomic_DNA"/>
</dbReference>
<dbReference type="AlphaFoldDB" id="M6UKE9"/>